<proteinExistence type="predicted"/>
<organism evidence="2 3">
    <name type="scientific">Mycena maculata</name>
    <dbReference type="NCBI Taxonomy" id="230809"/>
    <lineage>
        <taxon>Eukaryota</taxon>
        <taxon>Fungi</taxon>
        <taxon>Dikarya</taxon>
        <taxon>Basidiomycota</taxon>
        <taxon>Agaricomycotina</taxon>
        <taxon>Agaricomycetes</taxon>
        <taxon>Agaricomycetidae</taxon>
        <taxon>Agaricales</taxon>
        <taxon>Marasmiineae</taxon>
        <taxon>Mycenaceae</taxon>
        <taxon>Mycena</taxon>
    </lineage>
</organism>
<evidence type="ECO:0000256" key="1">
    <source>
        <dbReference type="SAM" id="MobiDB-lite"/>
    </source>
</evidence>
<dbReference type="AlphaFoldDB" id="A0AAD7N1U9"/>
<reference evidence="2" key="1">
    <citation type="submission" date="2023-03" db="EMBL/GenBank/DDBJ databases">
        <title>Massive genome expansion in bonnet fungi (Mycena s.s.) driven by repeated elements and novel gene families across ecological guilds.</title>
        <authorList>
            <consortium name="Lawrence Berkeley National Laboratory"/>
            <person name="Harder C.B."/>
            <person name="Miyauchi S."/>
            <person name="Viragh M."/>
            <person name="Kuo A."/>
            <person name="Thoen E."/>
            <person name="Andreopoulos B."/>
            <person name="Lu D."/>
            <person name="Skrede I."/>
            <person name="Drula E."/>
            <person name="Henrissat B."/>
            <person name="Morin E."/>
            <person name="Kohler A."/>
            <person name="Barry K."/>
            <person name="LaButti K."/>
            <person name="Morin E."/>
            <person name="Salamov A."/>
            <person name="Lipzen A."/>
            <person name="Mereny Z."/>
            <person name="Hegedus B."/>
            <person name="Baldrian P."/>
            <person name="Stursova M."/>
            <person name="Weitz H."/>
            <person name="Taylor A."/>
            <person name="Grigoriev I.V."/>
            <person name="Nagy L.G."/>
            <person name="Martin F."/>
            <person name="Kauserud H."/>
        </authorList>
    </citation>
    <scope>NUCLEOTIDE SEQUENCE</scope>
    <source>
        <strain evidence="2">CBHHK188m</strain>
    </source>
</reference>
<feature type="compositionally biased region" description="Basic and acidic residues" evidence="1">
    <location>
        <begin position="353"/>
        <end position="362"/>
    </location>
</feature>
<dbReference type="Proteomes" id="UP001215280">
    <property type="component" value="Unassembled WGS sequence"/>
</dbReference>
<name>A0AAD7N1U9_9AGAR</name>
<sequence>MMWLASSLSMKFLSPSSSFSIIFQDLPEETFDSFSAFQVATLAFKLLAMGRTNRYLRTLTLEKLVWVDLVENLRHKGFIDHFLPLLAVGNPVSVSRSDRSYCEVLVNWTTLIMPKLSFLARSTSSSPLQRPTEIFKQFAVHPSGIGAFKKDQAKLLAGGKMLIWSYGPDSSVVGFSGEVMMNLNLRTGESTILFSKLYPDADRFGVKDPKICGNMACFVWSSEQTSPIVVTLIPNHVLFVTNAVSRSGKAEIHLVAIAALWHRITDHSTLDTVYTSNIEAMVHQSVTSSYRDFRLAWNRELVAHESPLEDGTYRLHALPSKWAVGGNNMAAEVNLVHWVGGTSGQMSYSGHSPRCDNEEHRISHPGSRKTVGEVRTESTLESAPESKTESGRSQLEAILIRFSTQNRTRIEVRIDPESNENRPL</sequence>
<dbReference type="EMBL" id="JARJLG010000120">
    <property type="protein sequence ID" value="KAJ7741988.1"/>
    <property type="molecule type" value="Genomic_DNA"/>
</dbReference>
<feature type="compositionally biased region" description="Basic and acidic residues" evidence="1">
    <location>
        <begin position="370"/>
        <end position="390"/>
    </location>
</feature>
<keyword evidence="3" id="KW-1185">Reference proteome</keyword>
<comment type="caution">
    <text evidence="2">The sequence shown here is derived from an EMBL/GenBank/DDBJ whole genome shotgun (WGS) entry which is preliminary data.</text>
</comment>
<feature type="region of interest" description="Disordered" evidence="1">
    <location>
        <begin position="346"/>
        <end position="394"/>
    </location>
</feature>
<evidence type="ECO:0000313" key="3">
    <source>
        <dbReference type="Proteomes" id="UP001215280"/>
    </source>
</evidence>
<accession>A0AAD7N1U9</accession>
<evidence type="ECO:0000313" key="2">
    <source>
        <dbReference type="EMBL" id="KAJ7741988.1"/>
    </source>
</evidence>
<protein>
    <submittedName>
        <fullName evidence="2">Uncharacterized protein</fullName>
    </submittedName>
</protein>
<gene>
    <name evidence="2" type="ORF">DFH07DRAFT_777908</name>
</gene>